<accession>A0A1L9TZI2</accession>
<dbReference type="InterPro" id="IPR036928">
    <property type="entry name" value="AS_sf"/>
</dbReference>
<organism evidence="2 3">
    <name type="scientific">Aspergillus sydowii CBS 593.65</name>
    <dbReference type="NCBI Taxonomy" id="1036612"/>
    <lineage>
        <taxon>Eukaryota</taxon>
        <taxon>Fungi</taxon>
        <taxon>Dikarya</taxon>
        <taxon>Ascomycota</taxon>
        <taxon>Pezizomycotina</taxon>
        <taxon>Eurotiomycetes</taxon>
        <taxon>Eurotiomycetidae</taxon>
        <taxon>Eurotiales</taxon>
        <taxon>Aspergillaceae</taxon>
        <taxon>Aspergillus</taxon>
        <taxon>Aspergillus subgen. Nidulantes</taxon>
    </lineage>
</organism>
<dbReference type="Proteomes" id="UP000184356">
    <property type="component" value="Unassembled WGS sequence"/>
</dbReference>
<evidence type="ECO:0000313" key="2">
    <source>
        <dbReference type="EMBL" id="OJJ64819.1"/>
    </source>
</evidence>
<dbReference type="SUPFAM" id="SSF75304">
    <property type="entry name" value="Amidase signature (AS) enzymes"/>
    <property type="match status" value="1"/>
</dbReference>
<reference evidence="3" key="1">
    <citation type="journal article" date="2017" name="Genome Biol.">
        <title>Comparative genomics reveals high biological diversity and specific adaptations in the industrially and medically important fungal genus Aspergillus.</title>
        <authorList>
            <person name="de Vries R.P."/>
            <person name="Riley R."/>
            <person name="Wiebenga A."/>
            <person name="Aguilar-Osorio G."/>
            <person name="Amillis S."/>
            <person name="Uchima C.A."/>
            <person name="Anderluh G."/>
            <person name="Asadollahi M."/>
            <person name="Askin M."/>
            <person name="Barry K."/>
            <person name="Battaglia E."/>
            <person name="Bayram O."/>
            <person name="Benocci T."/>
            <person name="Braus-Stromeyer S.A."/>
            <person name="Caldana C."/>
            <person name="Canovas D."/>
            <person name="Cerqueira G.C."/>
            <person name="Chen F."/>
            <person name="Chen W."/>
            <person name="Choi C."/>
            <person name="Clum A."/>
            <person name="Dos Santos R.A."/>
            <person name="Damasio A.R."/>
            <person name="Diallinas G."/>
            <person name="Emri T."/>
            <person name="Fekete E."/>
            <person name="Flipphi M."/>
            <person name="Freyberg S."/>
            <person name="Gallo A."/>
            <person name="Gournas C."/>
            <person name="Habgood R."/>
            <person name="Hainaut M."/>
            <person name="Harispe M.L."/>
            <person name="Henrissat B."/>
            <person name="Hilden K.S."/>
            <person name="Hope R."/>
            <person name="Hossain A."/>
            <person name="Karabika E."/>
            <person name="Karaffa L."/>
            <person name="Karanyi Z."/>
            <person name="Krasevec N."/>
            <person name="Kuo A."/>
            <person name="Kusch H."/>
            <person name="LaButti K."/>
            <person name="Lagendijk E.L."/>
            <person name="Lapidus A."/>
            <person name="Levasseur A."/>
            <person name="Lindquist E."/>
            <person name="Lipzen A."/>
            <person name="Logrieco A.F."/>
            <person name="MacCabe A."/>
            <person name="Maekelae M.R."/>
            <person name="Malavazi I."/>
            <person name="Melin P."/>
            <person name="Meyer V."/>
            <person name="Mielnichuk N."/>
            <person name="Miskei M."/>
            <person name="Molnar A.P."/>
            <person name="Mule G."/>
            <person name="Ngan C.Y."/>
            <person name="Orejas M."/>
            <person name="Orosz E."/>
            <person name="Ouedraogo J.P."/>
            <person name="Overkamp K.M."/>
            <person name="Park H.-S."/>
            <person name="Perrone G."/>
            <person name="Piumi F."/>
            <person name="Punt P.J."/>
            <person name="Ram A.F."/>
            <person name="Ramon A."/>
            <person name="Rauscher S."/>
            <person name="Record E."/>
            <person name="Riano-Pachon D.M."/>
            <person name="Robert V."/>
            <person name="Roehrig J."/>
            <person name="Ruller R."/>
            <person name="Salamov A."/>
            <person name="Salih N.S."/>
            <person name="Samson R.A."/>
            <person name="Sandor E."/>
            <person name="Sanguinetti M."/>
            <person name="Schuetze T."/>
            <person name="Sepcic K."/>
            <person name="Shelest E."/>
            <person name="Sherlock G."/>
            <person name="Sophianopoulou V."/>
            <person name="Squina F.M."/>
            <person name="Sun H."/>
            <person name="Susca A."/>
            <person name="Todd R.B."/>
            <person name="Tsang A."/>
            <person name="Unkles S.E."/>
            <person name="van de Wiele N."/>
            <person name="van Rossen-Uffink D."/>
            <person name="Oliveira J.V."/>
            <person name="Vesth T.C."/>
            <person name="Visser J."/>
            <person name="Yu J.-H."/>
            <person name="Zhou M."/>
            <person name="Andersen M.R."/>
            <person name="Archer D.B."/>
            <person name="Baker S.E."/>
            <person name="Benoit I."/>
            <person name="Brakhage A.A."/>
            <person name="Braus G.H."/>
            <person name="Fischer R."/>
            <person name="Frisvad J.C."/>
            <person name="Goldman G.H."/>
            <person name="Houbraken J."/>
            <person name="Oakley B."/>
            <person name="Pocsi I."/>
            <person name="Scazzocchio C."/>
            <person name="Seiboth B."/>
            <person name="vanKuyk P.A."/>
            <person name="Wortman J."/>
            <person name="Dyer P.S."/>
            <person name="Grigoriev I.V."/>
        </authorList>
    </citation>
    <scope>NUCLEOTIDE SEQUENCE [LARGE SCALE GENOMIC DNA]</scope>
    <source>
        <strain evidence="3">CBS 593.65</strain>
    </source>
</reference>
<name>A0A1L9TZI2_9EURO</name>
<sequence>MAFLLFVAGVGAVAFAPERCAFPSLLNATQTDLQRGLRLGFFTSVDLVEASFARIFEVNSMLNPVLETNPDALKIAEQRDRDRQEGKTLGPLHGLPILVKDLIGTDDQMQTAAGSYALIGARVRKDATVVANLRRNGGIIIGKSSLSEWANTRSINSTNGWNARGGQTYAAYVENQDPSGSSSGSAVTVDLGLAFAALGTETSGSIIYPAERSNIVGIKPTVGLTSRHMVIPISERMDTIGPMARTVRDAALVLQAIAGEDTNDNYTSSSPFHGNLPDYAAACNISGLQGKKIGIPRNVISILPHIFGSAAEPIVTSFGKAVATIREAGAIIIEDANFTAYNTYLKSQIPQRVVAADMLSGFATYLSALSSNPNNLHSLEDIRNFTQHSPEEDYPSRDTDAWDMAILAGMNNSSPGFWQLYQQSLFFGEEGGLVGALSRHNLDAIILPSRLSADIAGIIGSPVITVPFDTFPAGTPIVYNLRGDLIDAAPGVPLGISFLGQKWSEESLISMAFAFEQRTEARKKLTRFVEPKTELVDLKKCLK</sequence>
<dbReference type="AlphaFoldDB" id="A0A1L9TZI2"/>
<dbReference type="RefSeq" id="XP_040708625.1">
    <property type="nucleotide sequence ID" value="XM_040840882.1"/>
</dbReference>
<evidence type="ECO:0000259" key="1">
    <source>
        <dbReference type="Pfam" id="PF01425"/>
    </source>
</evidence>
<evidence type="ECO:0000313" key="3">
    <source>
        <dbReference type="Proteomes" id="UP000184356"/>
    </source>
</evidence>
<dbReference type="GeneID" id="63756955"/>
<gene>
    <name evidence="2" type="ORF">ASPSYDRAFT_138888</name>
</gene>
<feature type="domain" description="Amidase" evidence="1">
    <location>
        <begin position="46"/>
        <end position="508"/>
    </location>
</feature>
<dbReference type="EMBL" id="KV878582">
    <property type="protein sequence ID" value="OJJ64819.1"/>
    <property type="molecule type" value="Genomic_DNA"/>
</dbReference>
<dbReference type="Gene3D" id="3.90.1300.10">
    <property type="entry name" value="Amidase signature (AS) domain"/>
    <property type="match status" value="1"/>
</dbReference>
<keyword evidence="3" id="KW-1185">Reference proteome</keyword>
<protein>
    <recommendedName>
        <fullName evidence="1">Amidase domain-containing protein</fullName>
    </recommendedName>
</protein>
<proteinExistence type="predicted"/>
<dbReference type="OrthoDB" id="566138at2759"/>
<dbReference type="InterPro" id="IPR023631">
    <property type="entry name" value="Amidase_dom"/>
</dbReference>
<dbReference type="PANTHER" id="PTHR42678:SF34">
    <property type="entry name" value="OS04G0183300 PROTEIN"/>
    <property type="match status" value="1"/>
</dbReference>
<dbReference type="VEuPathDB" id="FungiDB:ASPSYDRAFT_138888"/>
<dbReference type="STRING" id="1036612.A0A1L9TZI2"/>
<dbReference type="Pfam" id="PF01425">
    <property type="entry name" value="Amidase"/>
    <property type="match status" value="1"/>
</dbReference>
<dbReference type="PANTHER" id="PTHR42678">
    <property type="entry name" value="AMIDASE"/>
    <property type="match status" value="1"/>
</dbReference>